<evidence type="ECO:0000313" key="1">
    <source>
        <dbReference type="EMBL" id="AGK58333.1"/>
    </source>
</evidence>
<sequence length="80" mass="9077">MIRERADSEQTQDITRLDSAHDSRRAFGARFHANHFRGFAAGLVVGVGSDHIEAATNDVSSFRRWFFSPWRGQLVSMTHT</sequence>
<dbReference type="EMBL" id="CP005587">
    <property type="protein sequence ID" value="AGK58333.1"/>
    <property type="molecule type" value="Genomic_DNA"/>
</dbReference>
<dbReference type="HOGENOM" id="CLU_2584976_0_0_5"/>
<organism evidence="1 2">
    <name type="scientific">Hyphomicrobium denitrificans 1NES1</name>
    <dbReference type="NCBI Taxonomy" id="670307"/>
    <lineage>
        <taxon>Bacteria</taxon>
        <taxon>Pseudomonadati</taxon>
        <taxon>Pseudomonadota</taxon>
        <taxon>Alphaproteobacteria</taxon>
        <taxon>Hyphomicrobiales</taxon>
        <taxon>Hyphomicrobiaceae</taxon>
        <taxon>Hyphomicrobium</taxon>
    </lineage>
</organism>
<keyword evidence="2" id="KW-1185">Reference proteome</keyword>
<reference evidence="1 2" key="1">
    <citation type="journal article" date="2013" name="Genome Announc.">
        <title>Genome sequences for three denitrifying bacterial strains isolated from a uranium- and nitrate-contaminated subsurface environment.</title>
        <authorList>
            <person name="Venkatramanan R."/>
            <person name="Prakash O."/>
            <person name="Woyke T."/>
            <person name="Chain P."/>
            <person name="Goodwin L.A."/>
            <person name="Watson D."/>
            <person name="Brooks S."/>
            <person name="Kostka J.E."/>
            <person name="Green S.J."/>
        </authorList>
    </citation>
    <scope>NUCLEOTIDE SEQUENCE [LARGE SCALE GENOMIC DNA]</scope>
    <source>
        <strain evidence="1 2">1NES1</strain>
    </source>
</reference>
<accession>N0B5N0</accession>
<dbReference type="AlphaFoldDB" id="N0B5N0"/>
<dbReference type="STRING" id="670307.HYPDE_33303"/>
<dbReference type="KEGG" id="hdt:HYPDE_33303"/>
<gene>
    <name evidence="1" type="ORF">HYPDE_33303</name>
</gene>
<name>N0B5N0_9HYPH</name>
<proteinExistence type="predicted"/>
<evidence type="ECO:0000313" key="2">
    <source>
        <dbReference type="Proteomes" id="UP000005952"/>
    </source>
</evidence>
<protein>
    <submittedName>
        <fullName evidence="1">Uncharacterized protein</fullName>
    </submittedName>
</protein>
<dbReference type="Proteomes" id="UP000005952">
    <property type="component" value="Chromosome"/>
</dbReference>